<dbReference type="SUPFAM" id="SSF56300">
    <property type="entry name" value="Metallo-dependent phosphatases"/>
    <property type="match status" value="1"/>
</dbReference>
<accession>A0A1C9C505</accession>
<dbReference type="EMBL" id="KX008963">
    <property type="protein sequence ID" value="AOM63370.1"/>
    <property type="molecule type" value="Genomic_DNA"/>
</dbReference>
<dbReference type="RefSeq" id="YP_009507436.1">
    <property type="nucleotide sequence ID" value="NC_038553.1"/>
</dbReference>
<sequence length="179" mass="20771">MFFDNIGLSFVYAFCDDHESNFYLNSVYNIKETSSEQFSFTLIGDDHLYSKKYWNETLYKTVINNIVNDKPDFHFSMGDMLLFSKYCIDDPTIECCNKYACDVRRFIPENIPLLLVIGNWEATNAKNSDGSDNVYSKYSLSTISKHLVKPSVDDCFVKDGACVYYTFVRNNAMIYHSRC</sequence>
<dbReference type="KEGG" id="vg:37618420"/>
<evidence type="ECO:0000313" key="1">
    <source>
        <dbReference type="EMBL" id="AOM63370.1"/>
    </source>
</evidence>
<dbReference type="Proteomes" id="UP000232488">
    <property type="component" value="Segment"/>
</dbReference>
<evidence type="ECO:0008006" key="3">
    <source>
        <dbReference type="Google" id="ProtNLM"/>
    </source>
</evidence>
<evidence type="ECO:0000313" key="2">
    <source>
        <dbReference type="Proteomes" id="UP000232488"/>
    </source>
</evidence>
<dbReference type="GeneID" id="37618420"/>
<reference evidence="1 2" key="1">
    <citation type="submission" date="2016-03" db="EMBL/GenBank/DDBJ databases">
        <title>Genome sequences of a Phycodnavirus, Heterosigma akashiwo virus strain 53.</title>
        <authorList>
            <person name="Ueki S."/>
            <person name="Ogura Y."/>
            <person name="Hayashi T."/>
        </authorList>
    </citation>
    <scope>NUCLEOTIDE SEQUENCE [LARGE SCALE GENOMIC DNA]</scope>
    <source>
        <strain evidence="1">HaV53</strain>
    </source>
</reference>
<dbReference type="InterPro" id="IPR029052">
    <property type="entry name" value="Metallo-depent_PP-like"/>
</dbReference>
<organism evidence="1 2">
    <name type="scientific">Heterosigma akashiwo virus 01</name>
    <name type="common">HaV01</name>
    <dbReference type="NCBI Taxonomy" id="97195"/>
    <lineage>
        <taxon>Viruses</taxon>
        <taxon>Varidnaviria</taxon>
        <taxon>Bamfordvirae</taxon>
        <taxon>Nucleocytoviricota</taxon>
        <taxon>Megaviricetes</taxon>
        <taxon>Algavirales</taxon>
        <taxon>Phycodnaviridae</taxon>
        <taxon>Raphidovirus</taxon>
        <taxon>Raphidovirus japonicum</taxon>
    </lineage>
</organism>
<organismHost>
    <name type="scientific">Heterosigma akashiwo</name>
    <name type="common">Chromophytic alga</name>
    <name type="synonym">Heterosigma carterae</name>
    <dbReference type="NCBI Taxonomy" id="2829"/>
</organismHost>
<name>A0A1C9C505_HAV01</name>
<gene>
    <name evidence="1" type="primary">HaV53_ORF39</name>
</gene>
<keyword evidence="2" id="KW-1185">Reference proteome</keyword>
<proteinExistence type="predicted"/>
<protein>
    <recommendedName>
        <fullName evidence="3">Calcineurin-like phosphoesterase domain-containing protein</fullName>
    </recommendedName>
</protein>